<dbReference type="EMBL" id="CP066007">
    <property type="protein sequence ID" value="QQB47178.1"/>
    <property type="molecule type" value="Genomic_DNA"/>
</dbReference>
<accession>A0A7T4JVR2</accession>
<comment type="similarity">
    <text evidence="9">Belongs to the DHNA family.</text>
</comment>
<dbReference type="CDD" id="cd00483">
    <property type="entry name" value="HPPK"/>
    <property type="match status" value="1"/>
</dbReference>
<evidence type="ECO:0000256" key="9">
    <source>
        <dbReference type="RuleBase" id="RU362079"/>
    </source>
</evidence>
<dbReference type="SMART" id="SM00905">
    <property type="entry name" value="FolB"/>
    <property type="match status" value="1"/>
</dbReference>
<comment type="pathway">
    <text evidence="9">Cofactor biosynthesis; tetrahydrofolate biosynthesis; 2-amino-4-hydroxy-6-hydroxymethyl-7,8-dihydropteridine diphosphate from 7,8-dihydroneopterin triphosphate: step 3/4.</text>
</comment>
<sequence length="259" mass="29090">MADRIELTGLKATGYHGVFDHEKRDGQEFSVDITCWLPFPDTDHVEDTVHYGELAEIAYRTLAGPAYDLIETVAGLIADEAMLAFPLLHAIEVTVHKPHAPIPHDFADVAVVRRRNRKNAFRAILSLGSNIGDSEEILRSATNRLHPTKVSTIHKTAPWGGVEQPDFLNLALELTWCGTPLSLLRYCQHLEKCAHRTREIHWGPRTLDVDVVQMYGAESTSPELIVPHPHAHERDFVLRPWEEIEPDAELNGTPISELP</sequence>
<dbReference type="NCBIfam" id="TIGR00525">
    <property type="entry name" value="folB"/>
    <property type="match status" value="1"/>
</dbReference>
<dbReference type="GO" id="GO:0004150">
    <property type="term" value="F:dihydroneopterin aldolase activity"/>
    <property type="evidence" value="ECO:0007669"/>
    <property type="project" value="UniProtKB-UniRule"/>
</dbReference>
<dbReference type="PROSITE" id="PS00794">
    <property type="entry name" value="HPPK"/>
    <property type="match status" value="1"/>
</dbReference>
<dbReference type="UniPathway" id="UPA00077">
    <property type="reaction ID" value="UER00154"/>
</dbReference>
<dbReference type="OrthoDB" id="9808041at2"/>
<dbReference type="InterPro" id="IPR006156">
    <property type="entry name" value="Dihydroneopterin_aldolase"/>
</dbReference>
<dbReference type="CDD" id="cd00534">
    <property type="entry name" value="DHNA_DHNTPE"/>
    <property type="match status" value="1"/>
</dbReference>
<dbReference type="Proteomes" id="UP000596145">
    <property type="component" value="Chromosome"/>
</dbReference>
<comment type="similarity">
    <text evidence="3">In the N-terminal section; belongs to the DHNA family.</text>
</comment>
<dbReference type="Gene3D" id="3.30.70.560">
    <property type="entry name" value="7,8-Dihydro-6-hydroxymethylpterin-pyrophosphokinase HPPK"/>
    <property type="match status" value="1"/>
</dbReference>
<dbReference type="NCBIfam" id="TIGR01498">
    <property type="entry name" value="folK"/>
    <property type="match status" value="1"/>
</dbReference>
<dbReference type="SUPFAM" id="SSF55083">
    <property type="entry name" value="6-hydroxymethyl-7,8-dihydropterin pyrophosphokinase, HPPK"/>
    <property type="match status" value="1"/>
</dbReference>
<reference evidence="11 13" key="1">
    <citation type="submission" date="2020-12" db="EMBL/GenBank/DDBJ databases">
        <title>FDA dAtabase for Regulatory Grade micrObial Sequences (FDA-ARGOS): Supporting development and validation of Infectious Disease Dx tests.</title>
        <authorList>
            <person name="Sproer C."/>
            <person name="Gronow S."/>
            <person name="Severitt S."/>
            <person name="Schroder I."/>
            <person name="Tallon L."/>
            <person name="Sadzewicz L."/>
            <person name="Zhao X."/>
            <person name="Boylan J."/>
            <person name="Ott S."/>
            <person name="Bowen H."/>
            <person name="Vavikolanu K."/>
            <person name="Mehta A."/>
            <person name="Aluvathingal J."/>
            <person name="Nadendla S."/>
            <person name="Lowell S."/>
            <person name="Myers T."/>
            <person name="Yan Y."/>
            <person name="Sichtig H."/>
        </authorList>
    </citation>
    <scope>NUCLEOTIDE SEQUENCE [LARGE SCALE GENOMIC DNA]</scope>
    <source>
        <strain evidence="11 13">FDAARGOS_1053</strain>
        <strain evidence="12">FDAARGOS_1191</strain>
    </source>
</reference>
<keyword evidence="5" id="KW-0547">Nucleotide-binding</keyword>
<organism evidence="11 13">
    <name type="scientific">Corynebacterium glucuronolyticum</name>
    <dbReference type="NCBI Taxonomy" id="39791"/>
    <lineage>
        <taxon>Bacteria</taxon>
        <taxon>Bacillati</taxon>
        <taxon>Actinomycetota</taxon>
        <taxon>Actinomycetes</taxon>
        <taxon>Mycobacteriales</taxon>
        <taxon>Corynebacteriaceae</taxon>
        <taxon>Corynebacterium</taxon>
    </lineage>
</organism>
<keyword evidence="4 11" id="KW-0808">Transferase</keyword>
<comment type="pathway">
    <text evidence="2">Cofactor biosynthesis; tetrahydrofolate biosynthesis; 2-amino-4-hydroxy-6-hydroxymethyl-7,8-dihydropteridine diphosphate from 7,8-dihydroneopterin triphosphate: step 4/4.</text>
</comment>
<dbReference type="GO" id="GO:0003848">
    <property type="term" value="F:2-amino-4-hydroxy-6-hydroxymethyldihydropteridine diphosphokinase activity"/>
    <property type="evidence" value="ECO:0007669"/>
    <property type="project" value="UniProtKB-EC"/>
</dbReference>
<keyword evidence="7" id="KW-0067">ATP-binding</keyword>
<evidence type="ECO:0000256" key="7">
    <source>
        <dbReference type="ARBA" id="ARBA00022840"/>
    </source>
</evidence>
<dbReference type="Pfam" id="PF01288">
    <property type="entry name" value="HPPK"/>
    <property type="match status" value="1"/>
</dbReference>
<evidence type="ECO:0000313" key="12">
    <source>
        <dbReference type="EMBL" id="QRP70279.1"/>
    </source>
</evidence>
<dbReference type="PANTHER" id="PTHR43071:SF1">
    <property type="entry name" value="2-AMINO-4-HYDROXY-6-HYDROXYMETHYLDIHYDROPTERIDINE PYROPHOSPHOKINASE"/>
    <property type="match status" value="1"/>
</dbReference>
<protein>
    <recommendedName>
        <fullName evidence="9">Bifunctional folate synthesis protein</fullName>
    </recommendedName>
    <domain>
        <recommendedName>
            <fullName evidence="9">Dihydroneopterin aldolase</fullName>
            <shortName evidence="9">DHNA</shortName>
            <ecNumber evidence="9">4.1.2.25</ecNumber>
        </recommendedName>
        <alternativeName>
            <fullName evidence="9">7,8-dihydroneopterin aldolase</fullName>
        </alternativeName>
    </domain>
    <domain>
        <recommendedName>
            <fullName evidence="9">2-amino-4-hydroxy-6-hydroxymethyldihydropteridine pyrophosphokinase</fullName>
            <ecNumber evidence="9">2.7.6.3</ecNumber>
        </recommendedName>
        <alternativeName>
            <fullName evidence="9">6-hydroxymethyl-7,8-dihydropterin pyrophosphokinase</fullName>
            <shortName evidence="9">PPPK</shortName>
        </alternativeName>
        <alternativeName>
            <fullName evidence="9">7,8-dihydro-6-hydroxymethylpterin pyrophosphokinase</fullName>
            <shortName evidence="9">HPPK</shortName>
        </alternativeName>
    </domain>
</protein>
<dbReference type="EC" id="2.7.6.3" evidence="9"/>
<keyword evidence="6 11" id="KW-0418">Kinase</keyword>
<evidence type="ECO:0000256" key="6">
    <source>
        <dbReference type="ARBA" id="ARBA00022777"/>
    </source>
</evidence>
<evidence type="ECO:0000256" key="8">
    <source>
        <dbReference type="ARBA" id="ARBA00022909"/>
    </source>
</evidence>
<comment type="catalytic activity">
    <reaction evidence="1">
        <text>6-hydroxymethyl-7,8-dihydropterin + ATP = (7,8-dihydropterin-6-yl)methyl diphosphate + AMP + H(+)</text>
        <dbReference type="Rhea" id="RHEA:11412"/>
        <dbReference type="ChEBI" id="CHEBI:15378"/>
        <dbReference type="ChEBI" id="CHEBI:30616"/>
        <dbReference type="ChEBI" id="CHEBI:44841"/>
        <dbReference type="ChEBI" id="CHEBI:72950"/>
        <dbReference type="ChEBI" id="CHEBI:456215"/>
        <dbReference type="EC" id="2.7.6.3"/>
    </reaction>
</comment>
<dbReference type="InterPro" id="IPR006157">
    <property type="entry name" value="FolB_dom"/>
</dbReference>
<keyword evidence="8 9" id="KW-0289">Folate biosynthesis</keyword>
<dbReference type="InterPro" id="IPR043133">
    <property type="entry name" value="GTP-CH-I_C/QueF"/>
</dbReference>
<evidence type="ECO:0000256" key="5">
    <source>
        <dbReference type="ARBA" id="ARBA00022741"/>
    </source>
</evidence>
<dbReference type="Gene3D" id="3.30.1130.10">
    <property type="match status" value="1"/>
</dbReference>
<dbReference type="PANTHER" id="PTHR43071">
    <property type="entry name" value="2-AMINO-4-HYDROXY-6-HYDROXYMETHYLDIHYDROPTERIDINE PYROPHOSPHOKINASE"/>
    <property type="match status" value="1"/>
</dbReference>
<dbReference type="SUPFAM" id="SSF55620">
    <property type="entry name" value="Tetrahydrobiopterin biosynthesis enzymes-like"/>
    <property type="match status" value="1"/>
</dbReference>
<dbReference type="NCBIfam" id="TIGR00526">
    <property type="entry name" value="folB_dom"/>
    <property type="match status" value="1"/>
</dbReference>
<dbReference type="EMBL" id="CP069534">
    <property type="protein sequence ID" value="QRP70279.1"/>
    <property type="molecule type" value="Genomic_DNA"/>
</dbReference>
<evidence type="ECO:0000313" key="13">
    <source>
        <dbReference type="Proteomes" id="UP000596145"/>
    </source>
</evidence>
<proteinExistence type="inferred from homology"/>
<evidence type="ECO:0000313" key="11">
    <source>
        <dbReference type="EMBL" id="QQB47178.1"/>
    </source>
</evidence>
<evidence type="ECO:0000256" key="2">
    <source>
        <dbReference type="ARBA" id="ARBA00005051"/>
    </source>
</evidence>
<dbReference type="GO" id="GO:0016301">
    <property type="term" value="F:kinase activity"/>
    <property type="evidence" value="ECO:0007669"/>
    <property type="project" value="UniProtKB-KW"/>
</dbReference>
<evidence type="ECO:0000256" key="4">
    <source>
        <dbReference type="ARBA" id="ARBA00022679"/>
    </source>
</evidence>
<comment type="function">
    <text evidence="9">Catalyzes the conversion of 7,8-dihydroneopterin to 6-hydroxymethyl-7,8-dihydropterin.</text>
</comment>
<dbReference type="InterPro" id="IPR035907">
    <property type="entry name" value="Hppk_sf"/>
</dbReference>
<comment type="catalytic activity">
    <reaction evidence="9">
        <text>7,8-dihydroneopterin = 6-hydroxymethyl-7,8-dihydropterin + glycolaldehyde</text>
        <dbReference type="Rhea" id="RHEA:10540"/>
        <dbReference type="ChEBI" id="CHEBI:17001"/>
        <dbReference type="ChEBI" id="CHEBI:17071"/>
        <dbReference type="ChEBI" id="CHEBI:44841"/>
        <dbReference type="EC" id="4.1.2.25"/>
    </reaction>
</comment>
<gene>
    <name evidence="11" type="primary">folK</name>
    <name evidence="11" type="ORF">I6I10_04525</name>
    <name evidence="12" type="ORF">I6J21_11040</name>
</gene>
<dbReference type="GO" id="GO:0046656">
    <property type="term" value="P:folic acid biosynthetic process"/>
    <property type="evidence" value="ECO:0007669"/>
    <property type="project" value="UniProtKB-UniRule"/>
</dbReference>
<feature type="domain" description="7,8-dihydro-6-hydroxymethylpterin-pyrophosphokinase" evidence="10">
    <location>
        <begin position="201"/>
        <end position="212"/>
    </location>
</feature>
<dbReference type="Pfam" id="PF02152">
    <property type="entry name" value="FolB"/>
    <property type="match status" value="1"/>
</dbReference>
<dbReference type="GO" id="GO:0005524">
    <property type="term" value="F:ATP binding"/>
    <property type="evidence" value="ECO:0007669"/>
    <property type="project" value="UniProtKB-KW"/>
</dbReference>
<evidence type="ECO:0000256" key="3">
    <source>
        <dbReference type="ARBA" id="ARBA00009640"/>
    </source>
</evidence>
<keyword evidence="9" id="KW-0456">Lyase</keyword>
<dbReference type="EC" id="4.1.2.25" evidence="9"/>
<dbReference type="Proteomes" id="UP000617681">
    <property type="component" value="Chromosome"/>
</dbReference>
<evidence type="ECO:0000259" key="10">
    <source>
        <dbReference type="PROSITE" id="PS00794"/>
    </source>
</evidence>
<dbReference type="GO" id="GO:0046654">
    <property type="term" value="P:tetrahydrofolate biosynthetic process"/>
    <property type="evidence" value="ECO:0007669"/>
    <property type="project" value="UniProtKB-UniRule"/>
</dbReference>
<dbReference type="InterPro" id="IPR000550">
    <property type="entry name" value="Hppk"/>
</dbReference>
<name>A0A7T4JVR2_9CORY</name>
<dbReference type="AlphaFoldDB" id="A0A7T4JVR2"/>
<evidence type="ECO:0000256" key="1">
    <source>
        <dbReference type="ARBA" id="ARBA00000198"/>
    </source>
</evidence>